<proteinExistence type="predicted"/>
<keyword evidence="2" id="KW-0521">NADP</keyword>
<dbReference type="InterPro" id="IPR013708">
    <property type="entry name" value="Shikimate_DH-bd_N"/>
</dbReference>
<evidence type="ECO:0000256" key="1">
    <source>
        <dbReference type="ARBA" id="ARBA00004871"/>
    </source>
</evidence>
<dbReference type="CDD" id="cd01065">
    <property type="entry name" value="NAD_bind_Shikimate_DH"/>
    <property type="match status" value="1"/>
</dbReference>
<dbReference type="GO" id="GO:0009423">
    <property type="term" value="P:chorismate biosynthetic process"/>
    <property type="evidence" value="ECO:0007669"/>
    <property type="project" value="TreeGrafter"/>
</dbReference>
<dbReference type="Gene3D" id="3.40.50.720">
    <property type="entry name" value="NAD(P)-binding Rossmann-like Domain"/>
    <property type="match status" value="1"/>
</dbReference>
<dbReference type="InterPro" id="IPR046346">
    <property type="entry name" value="Aminoacid_DH-like_N_sf"/>
</dbReference>
<evidence type="ECO:0000313" key="7">
    <source>
        <dbReference type="Proteomes" id="UP000175691"/>
    </source>
</evidence>
<dbReference type="GO" id="GO:0019632">
    <property type="term" value="P:shikimate metabolic process"/>
    <property type="evidence" value="ECO:0007669"/>
    <property type="project" value="TreeGrafter"/>
</dbReference>
<dbReference type="GO" id="GO:0005829">
    <property type="term" value="C:cytosol"/>
    <property type="evidence" value="ECO:0007669"/>
    <property type="project" value="TreeGrafter"/>
</dbReference>
<evidence type="ECO:0000256" key="4">
    <source>
        <dbReference type="ARBA" id="ARBA00023141"/>
    </source>
</evidence>
<dbReference type="AlphaFoldDB" id="A0A1E7ZCL4"/>
<dbReference type="SUPFAM" id="SSF51735">
    <property type="entry name" value="NAD(P)-binding Rossmann-fold domains"/>
    <property type="match status" value="1"/>
</dbReference>
<keyword evidence="4" id="KW-0028">Amino-acid biosynthesis</keyword>
<dbReference type="Pfam" id="PF08501">
    <property type="entry name" value="Shikimate_dh_N"/>
    <property type="match status" value="1"/>
</dbReference>
<dbReference type="Gene3D" id="3.40.50.10860">
    <property type="entry name" value="Leucine Dehydrogenase, chain A, domain 1"/>
    <property type="match status" value="1"/>
</dbReference>
<organism evidence="6 7">
    <name type="scientific">Alteromonas confluentis</name>
    <dbReference type="NCBI Taxonomy" id="1656094"/>
    <lineage>
        <taxon>Bacteria</taxon>
        <taxon>Pseudomonadati</taxon>
        <taxon>Pseudomonadota</taxon>
        <taxon>Gammaproteobacteria</taxon>
        <taxon>Alteromonadales</taxon>
        <taxon>Alteromonadaceae</taxon>
        <taxon>Alteromonas/Salinimonas group</taxon>
        <taxon>Alteromonas</taxon>
    </lineage>
</organism>
<evidence type="ECO:0000259" key="5">
    <source>
        <dbReference type="Pfam" id="PF08501"/>
    </source>
</evidence>
<dbReference type="RefSeq" id="WP_070124777.1">
    <property type="nucleotide sequence ID" value="NZ_MDHN01000015.1"/>
</dbReference>
<dbReference type="GO" id="GO:0050661">
    <property type="term" value="F:NADP binding"/>
    <property type="evidence" value="ECO:0007669"/>
    <property type="project" value="TreeGrafter"/>
</dbReference>
<gene>
    <name evidence="6" type="ORF">BFC18_08500</name>
</gene>
<evidence type="ECO:0000256" key="3">
    <source>
        <dbReference type="ARBA" id="ARBA00023002"/>
    </source>
</evidence>
<comment type="caution">
    <text evidence="6">The sequence shown here is derived from an EMBL/GenBank/DDBJ whole genome shotgun (WGS) entry which is preliminary data.</text>
</comment>
<reference evidence="6 7" key="1">
    <citation type="submission" date="2016-08" db="EMBL/GenBank/DDBJ databases">
        <authorList>
            <person name="Seilhamer J.J."/>
        </authorList>
    </citation>
    <scope>NUCLEOTIDE SEQUENCE [LARGE SCALE GENOMIC DNA]</scope>
    <source>
        <strain evidence="6 7">KCTC 42603</strain>
    </source>
</reference>
<comment type="pathway">
    <text evidence="1">Metabolic intermediate biosynthesis; chorismate biosynthesis; chorismate from D-erythrose 4-phosphate and phosphoenolpyruvate: step 4/7.</text>
</comment>
<dbReference type="Proteomes" id="UP000175691">
    <property type="component" value="Unassembled WGS sequence"/>
</dbReference>
<dbReference type="EMBL" id="MDHN01000015">
    <property type="protein sequence ID" value="OFC71194.1"/>
    <property type="molecule type" value="Genomic_DNA"/>
</dbReference>
<name>A0A1E7ZCL4_9ALTE</name>
<dbReference type="GO" id="GO:0004764">
    <property type="term" value="F:shikimate 3-dehydrogenase (NADP+) activity"/>
    <property type="evidence" value="ECO:0007669"/>
    <property type="project" value="InterPro"/>
</dbReference>
<keyword evidence="7" id="KW-1185">Reference proteome</keyword>
<feature type="domain" description="Shikimate dehydrogenase substrate binding N-terminal" evidence="5">
    <location>
        <begin position="7"/>
        <end position="93"/>
    </location>
</feature>
<dbReference type="PANTHER" id="PTHR21089">
    <property type="entry name" value="SHIKIMATE DEHYDROGENASE"/>
    <property type="match status" value="1"/>
</dbReference>
<protein>
    <recommendedName>
        <fullName evidence="5">Shikimate dehydrogenase substrate binding N-terminal domain-containing protein</fullName>
    </recommendedName>
</protein>
<accession>A0A1E7ZCL4</accession>
<dbReference type="PANTHER" id="PTHR21089:SF1">
    <property type="entry name" value="BIFUNCTIONAL 3-DEHYDROQUINATE DEHYDRATASE_SHIKIMATE DEHYDROGENASE, CHLOROPLASTIC"/>
    <property type="match status" value="1"/>
</dbReference>
<dbReference type="STRING" id="1656094.BFC18_08500"/>
<evidence type="ECO:0000256" key="2">
    <source>
        <dbReference type="ARBA" id="ARBA00022857"/>
    </source>
</evidence>
<evidence type="ECO:0000313" key="6">
    <source>
        <dbReference type="EMBL" id="OFC71194.1"/>
    </source>
</evidence>
<dbReference type="GO" id="GO:0009073">
    <property type="term" value="P:aromatic amino acid family biosynthetic process"/>
    <property type="evidence" value="ECO:0007669"/>
    <property type="project" value="UniProtKB-KW"/>
</dbReference>
<dbReference type="InterPro" id="IPR022893">
    <property type="entry name" value="Shikimate_DH_fam"/>
</dbReference>
<dbReference type="InterPro" id="IPR036291">
    <property type="entry name" value="NAD(P)-bd_dom_sf"/>
</dbReference>
<keyword evidence="4" id="KW-0057">Aromatic amino acid biosynthesis</keyword>
<keyword evidence="3" id="KW-0560">Oxidoreductase</keyword>
<dbReference type="SUPFAM" id="SSF53223">
    <property type="entry name" value="Aminoacid dehydrogenase-like, N-terminal domain"/>
    <property type="match status" value="1"/>
</dbReference>
<sequence>MTSKLALMGAHISRSKMGKLQAYLAQQNGISIDYGLIDGEILPDFNPEGCVKRLITEGYHGINVTHPYKQSVYPLVKSPLAEGHEKIGSYNTLRFTEDGILGANTDYSGFKQGYLYRRGDKSPGKVLVCGAGGVGRAIMFALAELGAGHLYISDINTAAAQAMSDLLVKHGHSASAVTPDEVKVLQNKVDGLVNCTALGMYGKPGTPFDLTALSSPEWAFDAVYVPLKTDFIKACESAGLQCVSGFDLWIFQGIDAYNLFFDASIAAAPALINEALSWLD</sequence>
<dbReference type="OrthoDB" id="9792692at2"/>